<feature type="domain" description="Flagellar basal body rod protein N-terminal" evidence="6">
    <location>
        <begin position="7"/>
        <end position="37"/>
    </location>
</feature>
<evidence type="ECO:0000313" key="11">
    <source>
        <dbReference type="Proteomes" id="UP000470384"/>
    </source>
</evidence>
<dbReference type="Proteomes" id="UP000470384">
    <property type="component" value="Unassembled WGS sequence"/>
</dbReference>
<proteinExistence type="inferred from homology"/>
<dbReference type="InterPro" id="IPR020013">
    <property type="entry name" value="Flagellar_FlgE/F/G"/>
</dbReference>
<dbReference type="PANTHER" id="PTHR30435:SF1">
    <property type="entry name" value="FLAGELLAR HOOK PROTEIN FLGE"/>
    <property type="match status" value="1"/>
</dbReference>
<evidence type="ECO:0000256" key="3">
    <source>
        <dbReference type="ARBA" id="ARBA00019015"/>
    </source>
</evidence>
<feature type="domain" description="Flagellar hook protein FlgE D2" evidence="8">
    <location>
        <begin position="229"/>
        <end position="348"/>
    </location>
</feature>
<dbReference type="GeneID" id="300654151"/>
<feature type="domain" description="Flagellar basal-body/hook protein C-terminal" evidence="7">
    <location>
        <begin position="421"/>
        <end position="461"/>
    </location>
</feature>
<comment type="subcellular location">
    <subcellularLocation>
        <location evidence="1 5">Bacterial flagellum basal body</location>
    </subcellularLocation>
</comment>
<dbReference type="InterPro" id="IPR053967">
    <property type="entry name" value="LlgE_F_G-like_D1"/>
</dbReference>
<dbReference type="InterPro" id="IPR011491">
    <property type="entry name" value="FlgE_D2"/>
</dbReference>
<dbReference type="NCBIfam" id="TIGR03506">
    <property type="entry name" value="FlgEFG_subfam"/>
    <property type="match status" value="1"/>
</dbReference>
<keyword evidence="10" id="KW-0282">Flagellum</keyword>
<keyword evidence="10" id="KW-0966">Cell projection</keyword>
<dbReference type="InterPro" id="IPR010930">
    <property type="entry name" value="Flg_bb/hook_C_dom"/>
</dbReference>
<keyword evidence="4 5" id="KW-0975">Bacterial flagellum</keyword>
<evidence type="ECO:0000313" key="10">
    <source>
        <dbReference type="EMBL" id="NBG96485.1"/>
    </source>
</evidence>
<dbReference type="GO" id="GO:0009424">
    <property type="term" value="C:bacterial-type flagellum hook"/>
    <property type="evidence" value="ECO:0007669"/>
    <property type="project" value="TreeGrafter"/>
</dbReference>
<keyword evidence="11" id="KW-1185">Reference proteome</keyword>
<dbReference type="Pfam" id="PF06429">
    <property type="entry name" value="Flg_bbr_C"/>
    <property type="match status" value="1"/>
</dbReference>
<evidence type="ECO:0000256" key="4">
    <source>
        <dbReference type="ARBA" id="ARBA00023143"/>
    </source>
</evidence>
<name>A0A845QCU5_9HYPH</name>
<dbReference type="InterPro" id="IPR037925">
    <property type="entry name" value="FlgE/F/G-like"/>
</dbReference>
<evidence type="ECO:0000259" key="7">
    <source>
        <dbReference type="Pfam" id="PF06429"/>
    </source>
</evidence>
<organism evidence="10 11">
    <name type="scientific">Pyruvatibacter mobilis</name>
    <dbReference type="NCBI Taxonomy" id="1712261"/>
    <lineage>
        <taxon>Bacteria</taxon>
        <taxon>Pseudomonadati</taxon>
        <taxon>Pseudomonadota</taxon>
        <taxon>Alphaproteobacteria</taxon>
        <taxon>Hyphomicrobiales</taxon>
        <taxon>Parvibaculaceae</taxon>
        <taxon>Pyruvatibacter</taxon>
    </lineage>
</organism>
<dbReference type="GO" id="GO:0009425">
    <property type="term" value="C:bacterial-type flagellum basal body"/>
    <property type="evidence" value="ECO:0007669"/>
    <property type="project" value="UniProtKB-SubCell"/>
</dbReference>
<sequence>MTIFGAMTTAVTGLKANSKALGHISDNIANSQTIGFKRTETNFKDLVTFSTSRNHAPGTVLAEARFTNTVQGALEAAQVPTHMAINGDGYFMVSERVATLDNRPVFNEIDYYTRRGDFEVDRFGYLVNGSGYYLQGLAINPVTGNKLGDVPDRIQITNDFISAKQTTTLDYTANLPSFPKTVTADAAVANSELMLDATFTNDPTTFGGDGFVQAQDEQLFLDRSLAGGAITMYDSIGNPVNVELRWSKVNNTANGAGQGAGSETWNLFYRTSTTATGAAAKWNNVGQNYTFNSSGVATPPITSTTVTNLTVDGINLGNITVNHGSNQISQFADSNGSVSVKDIEQDGFASGALASIAVSDNGRVVGTYTNGKQLDLAEVTLVKFNADNKLRKLDGGAWAATQDSGEAIQGASGQIVAEARETSNVDIADEFSKLIVTQQAYSATTRIVTTSDELVQETLNMKR</sequence>
<dbReference type="GO" id="GO:0071978">
    <property type="term" value="P:bacterial-type flagellum-dependent swarming motility"/>
    <property type="evidence" value="ECO:0007669"/>
    <property type="project" value="TreeGrafter"/>
</dbReference>
<dbReference type="Pfam" id="PF00460">
    <property type="entry name" value="Flg_bb_rod"/>
    <property type="match status" value="1"/>
</dbReference>
<dbReference type="OrthoDB" id="8372879at2"/>
<dbReference type="Pfam" id="PF22692">
    <property type="entry name" value="LlgE_F_G_D1"/>
    <property type="match status" value="1"/>
</dbReference>
<protein>
    <recommendedName>
        <fullName evidence="3 5">Flagellar hook protein FlgE</fullName>
    </recommendedName>
</protein>
<dbReference type="InterPro" id="IPR001444">
    <property type="entry name" value="Flag_bb_rod_N"/>
</dbReference>
<gene>
    <name evidence="10" type="ORF">GTQ45_12145</name>
</gene>
<dbReference type="PANTHER" id="PTHR30435">
    <property type="entry name" value="FLAGELLAR PROTEIN"/>
    <property type="match status" value="1"/>
</dbReference>
<comment type="similarity">
    <text evidence="2 5">Belongs to the flagella basal body rod proteins family.</text>
</comment>
<evidence type="ECO:0000256" key="5">
    <source>
        <dbReference type="RuleBase" id="RU362116"/>
    </source>
</evidence>
<dbReference type="GO" id="GO:0005829">
    <property type="term" value="C:cytosol"/>
    <property type="evidence" value="ECO:0007669"/>
    <property type="project" value="TreeGrafter"/>
</dbReference>
<evidence type="ECO:0000256" key="2">
    <source>
        <dbReference type="ARBA" id="ARBA00009677"/>
    </source>
</evidence>
<evidence type="ECO:0000256" key="1">
    <source>
        <dbReference type="ARBA" id="ARBA00004117"/>
    </source>
</evidence>
<feature type="domain" description="Flagellar hook protein FlgE/F/G-like D1" evidence="9">
    <location>
        <begin position="84"/>
        <end position="159"/>
    </location>
</feature>
<dbReference type="EMBL" id="WXYQ01000009">
    <property type="protein sequence ID" value="NBG96485.1"/>
    <property type="molecule type" value="Genomic_DNA"/>
</dbReference>
<dbReference type="Gene3D" id="2.60.98.20">
    <property type="entry name" value="Flagellar hook protein FlgE"/>
    <property type="match status" value="1"/>
</dbReference>
<dbReference type="AlphaFoldDB" id="A0A845QCU5"/>
<evidence type="ECO:0000259" key="6">
    <source>
        <dbReference type="Pfam" id="PF00460"/>
    </source>
</evidence>
<dbReference type="RefSeq" id="WP_160588555.1">
    <property type="nucleotide sequence ID" value="NZ_BMHN01000001.1"/>
</dbReference>
<comment type="function">
    <text evidence="5">A flexible structure which links the flagellar filament to the drive apparatus in the basal body.</text>
</comment>
<accession>A0A845QCU5</accession>
<dbReference type="Pfam" id="PF07559">
    <property type="entry name" value="FlgE_D2"/>
    <property type="match status" value="1"/>
</dbReference>
<reference evidence="10 11" key="1">
    <citation type="journal article" date="2016" name="Int. J. Syst. Evol. Microbiol.">
        <title>Pyruvatibacter mobilis gen. nov., sp. nov., a marine bacterium from the culture broth of Picochlorum sp. 122.</title>
        <authorList>
            <person name="Wang G."/>
            <person name="Tang M."/>
            <person name="Wu H."/>
            <person name="Dai S."/>
            <person name="Li T."/>
            <person name="Chen C."/>
            <person name="He H."/>
            <person name="Fan J."/>
            <person name="Xiang W."/>
            <person name="Li X."/>
        </authorList>
    </citation>
    <scope>NUCLEOTIDE SEQUENCE [LARGE SCALE GENOMIC DNA]</scope>
    <source>
        <strain evidence="10 11">GYP-11</strain>
    </source>
</reference>
<evidence type="ECO:0000259" key="8">
    <source>
        <dbReference type="Pfam" id="PF07559"/>
    </source>
</evidence>
<keyword evidence="10" id="KW-0969">Cilium</keyword>
<evidence type="ECO:0000259" key="9">
    <source>
        <dbReference type="Pfam" id="PF22692"/>
    </source>
</evidence>
<dbReference type="InterPro" id="IPR037058">
    <property type="entry name" value="Falgellar_hook_FlgE_sf"/>
</dbReference>
<dbReference type="SUPFAM" id="SSF117143">
    <property type="entry name" value="Flagellar hook protein flgE"/>
    <property type="match status" value="1"/>
</dbReference>
<comment type="caution">
    <text evidence="10">The sequence shown here is derived from an EMBL/GenBank/DDBJ whole genome shotgun (WGS) entry which is preliminary data.</text>
</comment>